<evidence type="ECO:0000313" key="1">
    <source>
        <dbReference type="EMBL" id="MDN4596720.1"/>
    </source>
</evidence>
<sequence length="150" mass="15855">MLTKLNPALSAPLLSTLSAVRSGQWIAVTSLPVDDRAVTRGDGSLEEVADAIFSFLPVSRNTSTPLVAWLGAPDDDAHLDAFFAFQGIVRDAERRTLEMARLEELPAGVFASAAAVVTVPSTTEFVFFVCVGQGEHEAAPLVVSARDLAA</sequence>
<dbReference type="SUPFAM" id="SSF102546">
    <property type="entry name" value="RbsD-like"/>
    <property type="match status" value="1"/>
</dbReference>
<organism evidence="1 2">
    <name type="scientific">Leifsonia virtsii</name>
    <dbReference type="NCBI Taxonomy" id="3035915"/>
    <lineage>
        <taxon>Bacteria</taxon>
        <taxon>Bacillati</taxon>
        <taxon>Actinomycetota</taxon>
        <taxon>Actinomycetes</taxon>
        <taxon>Micrococcales</taxon>
        <taxon>Microbacteriaceae</taxon>
        <taxon>Leifsonia</taxon>
    </lineage>
</organism>
<dbReference type="InterPro" id="IPR023750">
    <property type="entry name" value="RbsD-like_sf"/>
</dbReference>
<dbReference type="RefSeq" id="WP_301217060.1">
    <property type="nucleotide sequence ID" value="NZ_JAROCB010000002.1"/>
</dbReference>
<reference evidence="1" key="1">
    <citation type="submission" date="2023-03" db="EMBL/GenBank/DDBJ databases">
        <title>MT1 and MT2 Draft Genomes of Novel Species.</title>
        <authorList>
            <person name="Venkateswaran K."/>
        </authorList>
    </citation>
    <scope>NUCLEOTIDE SEQUENCE</scope>
    <source>
        <strain evidence="1">F6_8S_P_1A</strain>
    </source>
</reference>
<dbReference type="Proteomes" id="UP001174210">
    <property type="component" value="Unassembled WGS sequence"/>
</dbReference>
<dbReference type="EMBL" id="JAROCB010000002">
    <property type="protein sequence ID" value="MDN4596720.1"/>
    <property type="molecule type" value="Genomic_DNA"/>
</dbReference>
<gene>
    <name evidence="1" type="ORF">P5G59_06195</name>
</gene>
<keyword evidence="2" id="KW-1185">Reference proteome</keyword>
<evidence type="ECO:0000313" key="2">
    <source>
        <dbReference type="Proteomes" id="UP001174210"/>
    </source>
</evidence>
<protein>
    <submittedName>
        <fullName evidence="1">Uncharacterized protein</fullName>
    </submittedName>
</protein>
<comment type="caution">
    <text evidence="1">The sequence shown here is derived from an EMBL/GenBank/DDBJ whole genome shotgun (WGS) entry which is preliminary data.</text>
</comment>
<name>A0ABT8IV90_9MICO</name>
<accession>A0ABT8IV90</accession>
<proteinExistence type="predicted"/>